<accession>A0A9W6BVE5</accession>
<sequence length="780" mass="75042">MLKSPTAPAPIAIHAPTPGGARNLAPLKTDPGPPWDAAAGGLAQTAGRDPAAATAAAAAAAVDTSLAAADAAAAAVAAAAAATSDFQRITSHRMSIVIPDLHHPVGLTGSRHPRTSLSPAIVSLPQTLSSTLTAASSSVAASGSGGGDAGYPSRSPTPDLLPLIPEGGGAGRQLLLPRGSALGPARLASVDAALLAAALPEAKSFTGLRVLPPLRPPPLLPPLQRTAPLDAGEATPATATAAAAATTEMAATAAAAAAVGAVAVAGAAGGGGGNAVEGVTACGSQEGLREVQPFVSAAAAPAPAPAAEIPTPAERQPDTATAAADLPPAEVPRVRTTLQSRIGGHPPPQAVASPAAPATPPSPCPFTPAAAPAAAAVATATSPAAAAAAAAAAGRLGGIERGGLLSLGSSDRTAQGGRSSPSRRDLHSVTSHCAARGSLTATVRALAGSEVKALERRHIDSDDDDDGYDEYDDDDDTDDGGGGARGGMRRAWRRAVNSSLKYLHAVAARPHGGREGVADPSRAVSSHVAAVEAPRPGHLPPLSTAASAAAAASASLSISAAAAAPAATTPAAALAALDAGPGPVTASSPVAASTSTSSAGCVLGTSTGTGTTTATAATFITAAADPECGPASAYRCVAAVSSPNDEDAAGAPGASSGGGGESGGSGGHSGAGSGGSGGGGAATNTGPAGVGLPSPQPHNQAHQDSPQGIKSGTGRIRLESLEIQDPGSKVRLESLEIQDPGSKIRLESLVPGGRVHGARRVDLDGNLDMVAGRRAVEMPS</sequence>
<evidence type="ECO:0000256" key="1">
    <source>
        <dbReference type="SAM" id="MobiDB-lite"/>
    </source>
</evidence>
<gene>
    <name evidence="2" type="primary">PLEST004423</name>
    <name evidence="2" type="ORF">PLESTB_001416700</name>
</gene>
<comment type="caution">
    <text evidence="2">The sequence shown here is derived from an EMBL/GenBank/DDBJ whole genome shotgun (WGS) entry which is preliminary data.</text>
</comment>
<proteinExistence type="predicted"/>
<feature type="region of interest" description="Disordered" evidence="1">
    <location>
        <begin position="138"/>
        <end position="157"/>
    </location>
</feature>
<feature type="region of interest" description="Disordered" evidence="1">
    <location>
        <begin position="302"/>
        <end position="364"/>
    </location>
</feature>
<dbReference type="EMBL" id="BRXU01000025">
    <property type="protein sequence ID" value="GLC58913.1"/>
    <property type="molecule type" value="Genomic_DNA"/>
</dbReference>
<feature type="compositionally biased region" description="Acidic residues" evidence="1">
    <location>
        <begin position="461"/>
        <end position="479"/>
    </location>
</feature>
<name>A0A9W6BVE5_9CHLO</name>
<feature type="region of interest" description="Disordered" evidence="1">
    <location>
        <begin position="643"/>
        <end position="716"/>
    </location>
</feature>
<feature type="compositionally biased region" description="Polar residues" evidence="1">
    <location>
        <begin position="697"/>
        <end position="710"/>
    </location>
</feature>
<dbReference type="Proteomes" id="UP001165080">
    <property type="component" value="Unassembled WGS sequence"/>
</dbReference>
<evidence type="ECO:0000313" key="2">
    <source>
        <dbReference type="EMBL" id="GLC58913.1"/>
    </source>
</evidence>
<evidence type="ECO:0000313" key="3">
    <source>
        <dbReference type="Proteomes" id="UP001165080"/>
    </source>
</evidence>
<feature type="region of interest" description="Disordered" evidence="1">
    <location>
        <begin position="406"/>
        <end position="431"/>
    </location>
</feature>
<protein>
    <submittedName>
        <fullName evidence="2">Uncharacterized protein</fullName>
    </submittedName>
</protein>
<feature type="compositionally biased region" description="Low complexity" evidence="1">
    <location>
        <begin position="302"/>
        <end position="328"/>
    </location>
</feature>
<feature type="region of interest" description="Disordered" evidence="1">
    <location>
        <begin position="582"/>
        <end position="602"/>
    </location>
</feature>
<feature type="region of interest" description="Disordered" evidence="1">
    <location>
        <begin position="456"/>
        <end position="488"/>
    </location>
</feature>
<feature type="region of interest" description="Disordered" evidence="1">
    <location>
        <begin position="1"/>
        <end position="35"/>
    </location>
</feature>
<keyword evidence="3" id="KW-1185">Reference proteome</keyword>
<reference evidence="2 3" key="1">
    <citation type="journal article" date="2023" name="Commun. Biol.">
        <title>Reorganization of the ancestral sex-determining regions during the evolution of trioecy in Pleodorina starrii.</title>
        <authorList>
            <person name="Takahashi K."/>
            <person name="Suzuki S."/>
            <person name="Kawai-Toyooka H."/>
            <person name="Yamamoto K."/>
            <person name="Hamaji T."/>
            <person name="Ootsuki R."/>
            <person name="Yamaguchi H."/>
            <person name="Kawachi M."/>
            <person name="Higashiyama T."/>
            <person name="Nozaki H."/>
        </authorList>
    </citation>
    <scope>NUCLEOTIDE SEQUENCE [LARGE SCALE GENOMIC DNA]</scope>
    <source>
        <strain evidence="2 3">NIES-4479</strain>
    </source>
</reference>
<feature type="compositionally biased region" description="Low complexity" evidence="1">
    <location>
        <begin position="1"/>
        <end position="21"/>
    </location>
</feature>
<organism evidence="2 3">
    <name type="scientific">Pleodorina starrii</name>
    <dbReference type="NCBI Taxonomy" id="330485"/>
    <lineage>
        <taxon>Eukaryota</taxon>
        <taxon>Viridiplantae</taxon>
        <taxon>Chlorophyta</taxon>
        <taxon>core chlorophytes</taxon>
        <taxon>Chlorophyceae</taxon>
        <taxon>CS clade</taxon>
        <taxon>Chlamydomonadales</taxon>
        <taxon>Volvocaceae</taxon>
        <taxon>Pleodorina</taxon>
    </lineage>
</organism>
<feature type="compositionally biased region" description="Gly residues" evidence="1">
    <location>
        <begin position="655"/>
        <end position="681"/>
    </location>
</feature>
<dbReference type="AlphaFoldDB" id="A0A9W6BVE5"/>